<dbReference type="OrthoDB" id="198036at2157"/>
<gene>
    <name evidence="2" type="ORF">SAMN05216285_2893</name>
</gene>
<feature type="compositionally biased region" description="Polar residues" evidence="1">
    <location>
        <begin position="193"/>
        <end position="202"/>
    </location>
</feature>
<accession>A0A1I0PSJ1</accession>
<dbReference type="EMBL" id="FOIS01000003">
    <property type="protein sequence ID" value="SEW17346.1"/>
    <property type="molecule type" value="Genomic_DNA"/>
</dbReference>
<evidence type="ECO:0000313" key="2">
    <source>
        <dbReference type="EMBL" id="SEW17346.1"/>
    </source>
</evidence>
<feature type="region of interest" description="Disordered" evidence="1">
    <location>
        <begin position="178"/>
        <end position="203"/>
    </location>
</feature>
<dbReference type="STRING" id="1202768.SAMN05216285_2893"/>
<dbReference type="AlphaFoldDB" id="A0A1I0PSJ1"/>
<dbReference type="RefSeq" id="WP_143067706.1">
    <property type="nucleotide sequence ID" value="NZ_FOIS01000003.1"/>
</dbReference>
<evidence type="ECO:0008006" key="4">
    <source>
        <dbReference type="Google" id="ProtNLM"/>
    </source>
</evidence>
<dbReference type="Proteomes" id="UP000183275">
    <property type="component" value="Unassembled WGS sequence"/>
</dbReference>
<sequence>MPFIARKDDRTVIPEEVGDGEDVICPSCSEQMRARGPFENGTARHFYHLAGSDAGDCNGVSGGESDTHRKLKSLAVSALRQKYDGQYTRCVPEAAIDVSQTETAPEQRQADAFLEFTEENRFFGRGIIVEVQYRNEGKDVQATTHDYLSQNFSVYWATPDDFQNDRFLIDQLEEAFNTGNEDAYSPYQDEPPSLTSRDQTGKISYGKERPQFTREDPVPDCSHAFVDIGGRRRCIRCDLCTENRVFDPQRQQFYRPKPHSEAETDAELLYDLESVEEPVSPRRIEERGEEPSIHSHDWRVNYNGRQEEWCTCSWSGCEATITLELDRVVIDHAVDATPDDGRPKCDHVWEELGFTTVCTECGKER</sequence>
<proteinExistence type="predicted"/>
<protein>
    <recommendedName>
        <fullName evidence="4">Competence protein CoiA-like family protein</fullName>
    </recommendedName>
</protein>
<name>A0A1I0PSJ1_9EURY</name>
<keyword evidence="3" id="KW-1185">Reference proteome</keyword>
<reference evidence="3" key="1">
    <citation type="submission" date="2016-10" db="EMBL/GenBank/DDBJ databases">
        <authorList>
            <person name="Varghese N."/>
        </authorList>
    </citation>
    <scope>NUCLEOTIDE SEQUENCE [LARGE SCALE GENOMIC DNA]</scope>
    <source>
        <strain evidence="3">CGMCC 1.12284</strain>
    </source>
</reference>
<evidence type="ECO:0000313" key="3">
    <source>
        <dbReference type="Proteomes" id="UP000183275"/>
    </source>
</evidence>
<evidence type="ECO:0000256" key="1">
    <source>
        <dbReference type="SAM" id="MobiDB-lite"/>
    </source>
</evidence>
<organism evidence="2 3">
    <name type="scientific">Natrinema salifodinae</name>
    <dbReference type="NCBI Taxonomy" id="1202768"/>
    <lineage>
        <taxon>Archaea</taxon>
        <taxon>Methanobacteriati</taxon>
        <taxon>Methanobacteriota</taxon>
        <taxon>Stenosarchaea group</taxon>
        <taxon>Halobacteria</taxon>
        <taxon>Halobacteriales</taxon>
        <taxon>Natrialbaceae</taxon>
        <taxon>Natrinema</taxon>
    </lineage>
</organism>